<dbReference type="Proteomes" id="UP000317496">
    <property type="component" value="Chromosome"/>
</dbReference>
<gene>
    <name evidence="1" type="ORF">FNB15_07920</name>
</gene>
<evidence type="ECO:0000313" key="2">
    <source>
        <dbReference type="Proteomes" id="UP000317496"/>
    </source>
</evidence>
<dbReference type="EMBL" id="CP041636">
    <property type="protein sequence ID" value="QDO97198.1"/>
    <property type="molecule type" value="Genomic_DNA"/>
</dbReference>
<reference evidence="1 2" key="1">
    <citation type="submission" date="2019-07" db="EMBL/GenBank/DDBJ databases">
        <title>Genome sequencing for Ferrovibrio sp. K5.</title>
        <authorList>
            <person name="Park S.-J."/>
        </authorList>
    </citation>
    <scope>NUCLEOTIDE SEQUENCE [LARGE SCALE GENOMIC DNA]</scope>
    <source>
        <strain evidence="1 2">K5</strain>
    </source>
</reference>
<dbReference type="RefSeq" id="WP_144068179.1">
    <property type="nucleotide sequence ID" value="NZ_CP041636.1"/>
</dbReference>
<protein>
    <recommendedName>
        <fullName evidence="3">DUF1127 domain-containing protein</fullName>
    </recommendedName>
</protein>
<name>A0A516H092_9PROT</name>
<sequence>MQAIIRAILGRRAGDRRIHWLMRVAEALRVWRRRTLARRMLGRIDVRTMRDAGIDPVAARHGGGPLLRIVDRRLS</sequence>
<evidence type="ECO:0000313" key="1">
    <source>
        <dbReference type="EMBL" id="QDO97198.1"/>
    </source>
</evidence>
<dbReference type="KEGG" id="fer:FNB15_07920"/>
<dbReference type="AlphaFoldDB" id="A0A516H092"/>
<organism evidence="1 2">
    <name type="scientific">Ferrovibrio terrae</name>
    <dbReference type="NCBI Taxonomy" id="2594003"/>
    <lineage>
        <taxon>Bacteria</taxon>
        <taxon>Pseudomonadati</taxon>
        <taxon>Pseudomonadota</taxon>
        <taxon>Alphaproteobacteria</taxon>
        <taxon>Rhodospirillales</taxon>
        <taxon>Rhodospirillaceae</taxon>
        <taxon>Ferrovibrio</taxon>
    </lineage>
</organism>
<evidence type="ECO:0008006" key="3">
    <source>
        <dbReference type="Google" id="ProtNLM"/>
    </source>
</evidence>
<keyword evidence="2" id="KW-1185">Reference proteome</keyword>
<accession>A0A516H092</accession>
<proteinExistence type="predicted"/>